<accession>A0AAD6T1D9</accession>
<dbReference type="Proteomes" id="UP001218188">
    <property type="component" value="Unassembled WGS sequence"/>
</dbReference>
<feature type="region of interest" description="Disordered" evidence="1">
    <location>
        <begin position="212"/>
        <end position="302"/>
    </location>
</feature>
<feature type="compositionally biased region" description="Acidic residues" evidence="1">
    <location>
        <begin position="275"/>
        <end position="287"/>
    </location>
</feature>
<feature type="compositionally biased region" description="Pro residues" evidence="1">
    <location>
        <begin position="87"/>
        <end position="97"/>
    </location>
</feature>
<protein>
    <submittedName>
        <fullName evidence="2">Uncharacterized protein</fullName>
    </submittedName>
</protein>
<organism evidence="2 3">
    <name type="scientific">Mycena alexandri</name>
    <dbReference type="NCBI Taxonomy" id="1745969"/>
    <lineage>
        <taxon>Eukaryota</taxon>
        <taxon>Fungi</taxon>
        <taxon>Dikarya</taxon>
        <taxon>Basidiomycota</taxon>
        <taxon>Agaricomycotina</taxon>
        <taxon>Agaricomycetes</taxon>
        <taxon>Agaricomycetidae</taxon>
        <taxon>Agaricales</taxon>
        <taxon>Marasmiineae</taxon>
        <taxon>Mycenaceae</taxon>
        <taxon>Mycena</taxon>
    </lineage>
</organism>
<dbReference type="AlphaFoldDB" id="A0AAD6T1D9"/>
<dbReference type="EMBL" id="JARJCM010000040">
    <property type="protein sequence ID" value="KAJ7037001.1"/>
    <property type="molecule type" value="Genomic_DNA"/>
</dbReference>
<feature type="region of interest" description="Disordered" evidence="1">
    <location>
        <begin position="1"/>
        <end position="107"/>
    </location>
</feature>
<sequence>MSRIDYSDARFKANDPPPPHGRGYREPTFTAGRLEHDETRKRNTESGKKRVQTRDRNRAQQTNEANPQHIAVAPQPAASGLRHPPETPRPMGLPPRVGPGHAPTPQRTPLQPVSLNVTPAYPSLNQLPSSSPLYLPTPPSTQVPPHDGGFEWFTTLSDTDKAALINSRAGASSHDDHGMRDLSVFSTFTKIPLALLQLHTFDNNHNGIPVNNSLLDDKEHESWGPQPANGRGQTPDDGPADRDEQAGAVSSLEINMRTIEPSYPRARKRKRATDEVEDSSEDDDGEEPSSVPPKKKKSRSIADLPEEHQKICDIAFDYLKIELTLRTPFPASVGRGRTVRAHSDKFTELLLTAFTDAAFELELEDLKPTKADLALIRSRVPQFRSGLKAMAREFVPGAYDLVDILTMR</sequence>
<feature type="compositionally biased region" description="Basic and acidic residues" evidence="1">
    <location>
        <begin position="33"/>
        <end position="58"/>
    </location>
</feature>
<evidence type="ECO:0000313" key="3">
    <source>
        <dbReference type="Proteomes" id="UP001218188"/>
    </source>
</evidence>
<evidence type="ECO:0000313" key="2">
    <source>
        <dbReference type="EMBL" id="KAJ7037001.1"/>
    </source>
</evidence>
<evidence type="ECO:0000256" key="1">
    <source>
        <dbReference type="SAM" id="MobiDB-lite"/>
    </source>
</evidence>
<comment type="caution">
    <text evidence="2">The sequence shown here is derived from an EMBL/GenBank/DDBJ whole genome shotgun (WGS) entry which is preliminary data.</text>
</comment>
<reference evidence="2" key="1">
    <citation type="submission" date="2023-03" db="EMBL/GenBank/DDBJ databases">
        <title>Massive genome expansion in bonnet fungi (Mycena s.s.) driven by repeated elements and novel gene families across ecological guilds.</title>
        <authorList>
            <consortium name="Lawrence Berkeley National Laboratory"/>
            <person name="Harder C.B."/>
            <person name="Miyauchi S."/>
            <person name="Viragh M."/>
            <person name="Kuo A."/>
            <person name="Thoen E."/>
            <person name="Andreopoulos B."/>
            <person name="Lu D."/>
            <person name="Skrede I."/>
            <person name="Drula E."/>
            <person name="Henrissat B."/>
            <person name="Morin E."/>
            <person name="Kohler A."/>
            <person name="Barry K."/>
            <person name="LaButti K."/>
            <person name="Morin E."/>
            <person name="Salamov A."/>
            <person name="Lipzen A."/>
            <person name="Mereny Z."/>
            <person name="Hegedus B."/>
            <person name="Baldrian P."/>
            <person name="Stursova M."/>
            <person name="Weitz H."/>
            <person name="Taylor A."/>
            <person name="Grigoriev I.V."/>
            <person name="Nagy L.G."/>
            <person name="Martin F."/>
            <person name="Kauserud H."/>
        </authorList>
    </citation>
    <scope>NUCLEOTIDE SEQUENCE</scope>
    <source>
        <strain evidence="2">CBHHK200</strain>
    </source>
</reference>
<feature type="compositionally biased region" description="Basic and acidic residues" evidence="1">
    <location>
        <begin position="1"/>
        <end position="13"/>
    </location>
</feature>
<keyword evidence="3" id="KW-1185">Reference proteome</keyword>
<proteinExistence type="predicted"/>
<name>A0AAD6T1D9_9AGAR</name>
<gene>
    <name evidence="2" type="ORF">C8F04DRAFT_1181016</name>
</gene>